<dbReference type="Proteomes" id="UP000019376">
    <property type="component" value="Unassembled WGS sequence"/>
</dbReference>
<proteinExistence type="predicted"/>
<protein>
    <submittedName>
        <fullName evidence="2">Uncharacterized protein</fullName>
    </submittedName>
</protein>
<organism evidence="2 3">
    <name type="scientific">Penicillium oxalicum (strain 114-2 / CGMCC 5302)</name>
    <name type="common">Penicillium decumbens</name>
    <dbReference type="NCBI Taxonomy" id="933388"/>
    <lineage>
        <taxon>Eukaryota</taxon>
        <taxon>Fungi</taxon>
        <taxon>Dikarya</taxon>
        <taxon>Ascomycota</taxon>
        <taxon>Pezizomycotina</taxon>
        <taxon>Eurotiomycetes</taxon>
        <taxon>Eurotiomycetidae</taxon>
        <taxon>Eurotiales</taxon>
        <taxon>Aspergillaceae</taxon>
        <taxon>Penicillium</taxon>
    </lineage>
</organism>
<dbReference type="HOGENOM" id="CLU_2250988_0_0_1"/>
<accession>S7ZP51</accession>
<keyword evidence="3" id="KW-1185">Reference proteome</keyword>
<feature type="signal peptide" evidence="1">
    <location>
        <begin position="1"/>
        <end position="15"/>
    </location>
</feature>
<dbReference type="AlphaFoldDB" id="S7ZP51"/>
<reference evidence="2 3" key="1">
    <citation type="journal article" date="2013" name="PLoS ONE">
        <title>Genomic and secretomic analyses reveal unique features of the lignocellulolytic enzyme system of Penicillium decumbens.</title>
        <authorList>
            <person name="Liu G."/>
            <person name="Zhang L."/>
            <person name="Wei X."/>
            <person name="Zou G."/>
            <person name="Qin Y."/>
            <person name="Ma L."/>
            <person name="Li J."/>
            <person name="Zheng H."/>
            <person name="Wang S."/>
            <person name="Wang C."/>
            <person name="Xun L."/>
            <person name="Zhao G.-P."/>
            <person name="Zhou Z."/>
            <person name="Qu Y."/>
        </authorList>
    </citation>
    <scope>NUCLEOTIDE SEQUENCE [LARGE SCALE GENOMIC DNA]</scope>
    <source>
        <strain evidence="3">114-2 / CGMCC 5302</strain>
    </source>
</reference>
<keyword evidence="1" id="KW-0732">Signal</keyword>
<feature type="chain" id="PRO_5012497633" evidence="1">
    <location>
        <begin position="16"/>
        <end position="104"/>
    </location>
</feature>
<dbReference type="EMBL" id="KB644412">
    <property type="protein sequence ID" value="EPS30421.1"/>
    <property type="molecule type" value="Genomic_DNA"/>
</dbReference>
<evidence type="ECO:0000313" key="2">
    <source>
        <dbReference type="EMBL" id="EPS30421.1"/>
    </source>
</evidence>
<gene>
    <name evidence="2" type="ORF">PDE_05372</name>
</gene>
<name>S7ZP51_PENO1</name>
<sequence length="104" mass="11615">MCILRHGVILVPLDGLKLLLLPLALHRGLNESPDFESLSQRSSLFSPTAYLRFWASREFKHTGCPCTMSPWPDDTVFVSLPHESEGVFPAAPTLEAVFDLVHQL</sequence>
<evidence type="ECO:0000313" key="3">
    <source>
        <dbReference type="Proteomes" id="UP000019376"/>
    </source>
</evidence>
<evidence type="ECO:0000256" key="1">
    <source>
        <dbReference type="SAM" id="SignalP"/>
    </source>
</evidence>